<sequence>MKVLLAIKGRRGNVIFRYSSGKVALPVKHKKPPEPGKLYVVEPIVQKDRYDIVDFWEYKGIRTYIRYKCGHIELLEEKPPSPYGFRSELFNKETGYVEYVEYKDYLCPKCRRELEERAGDILKNAKIIDDSKFPIKAEYNGETIEITLRGFRYRDNFISADTEKFVKDTQAYRDYVILKAGKISELSRKLRGAVETIDKAVEKVSNAPKIYIPFMEAYGYTGWARRTTEFLKKYYRRCKDYYKIEDIYFDEDSGYSYEYLAYNYSHYPENFWEAVRIAEKIVKSPKVIKVYVNRDPKVSDAFERAVKAGKARTTFPLDQGLYLRKAQ</sequence>
<gene>
    <name evidence="1" type="ORF">P8X34_11085</name>
</gene>
<proteinExistence type="predicted"/>
<dbReference type="Proteomes" id="UP001571980">
    <property type="component" value="Unassembled WGS sequence"/>
</dbReference>
<evidence type="ECO:0000313" key="1">
    <source>
        <dbReference type="EMBL" id="MFA4805271.1"/>
    </source>
</evidence>
<comment type="caution">
    <text evidence="1">The sequence shown here is derived from an EMBL/GenBank/DDBJ whole genome shotgun (WGS) entry which is preliminary data.</text>
</comment>
<name>A0ABV4T991_9EURY</name>
<dbReference type="EMBL" id="JARRIG010000007">
    <property type="protein sequence ID" value="MFA4805271.1"/>
    <property type="molecule type" value="Genomic_DNA"/>
</dbReference>
<evidence type="ECO:0000313" key="2">
    <source>
        <dbReference type="Proteomes" id="UP001571980"/>
    </source>
</evidence>
<reference evidence="1 2" key="1">
    <citation type="submission" date="2023-03" db="EMBL/GenBank/DDBJ databases">
        <title>Speciation in Pyrococcus: adaptation to high temperature as a mechanism.</title>
        <authorList>
            <person name="Gu J."/>
        </authorList>
    </citation>
    <scope>NUCLEOTIDE SEQUENCE [LARGE SCALE GENOMIC DNA]</scope>
    <source>
        <strain evidence="1 2">LMOA34</strain>
    </source>
</reference>
<organism evidence="1 2">
    <name type="scientific">Pyrococcus kukulkanii</name>
    <dbReference type="NCBI Taxonomy" id="1609559"/>
    <lineage>
        <taxon>Archaea</taxon>
        <taxon>Methanobacteriati</taxon>
        <taxon>Methanobacteriota</taxon>
        <taxon>Thermococci</taxon>
        <taxon>Thermococcales</taxon>
        <taxon>Thermococcaceae</taxon>
        <taxon>Pyrococcus</taxon>
    </lineage>
</organism>
<protein>
    <submittedName>
        <fullName evidence="1">Uncharacterized protein</fullName>
    </submittedName>
</protein>
<keyword evidence="2" id="KW-1185">Reference proteome</keyword>
<accession>A0ABV4T991</accession>
<dbReference type="RefSeq" id="WP_372824769.1">
    <property type="nucleotide sequence ID" value="NZ_JARRIG010000007.1"/>
</dbReference>